<dbReference type="KEGG" id="mnt:21390797"/>
<comment type="subcellular location">
    <subcellularLocation>
        <location evidence="2">Secreted</location>
    </subcellularLocation>
</comment>
<comment type="cofactor">
    <cofactor evidence="1">
        <name>Zn(2+)</name>
        <dbReference type="ChEBI" id="CHEBI:29105"/>
    </cofactor>
</comment>
<reference evidence="13" key="1">
    <citation type="submission" date="2013-01" db="EMBL/GenBank/DDBJ databases">
        <title>Draft Genome Sequence of a Mulberry Tree, Morus notabilis C.K. Schneid.</title>
        <authorList>
            <person name="He N."/>
            <person name="Zhao S."/>
        </authorList>
    </citation>
    <scope>NUCLEOTIDE SEQUENCE</scope>
</reference>
<dbReference type="Proteomes" id="UP000030645">
    <property type="component" value="Unassembled WGS sequence"/>
</dbReference>
<dbReference type="eggNOG" id="KOG1432">
    <property type="taxonomic scope" value="Eukaryota"/>
</dbReference>
<dbReference type="GO" id="GO:0005576">
    <property type="term" value="C:extracellular region"/>
    <property type="evidence" value="ECO:0007669"/>
    <property type="project" value="UniProtKB-SubCell"/>
</dbReference>
<keyword evidence="10" id="KW-0325">Glycoprotein</keyword>
<dbReference type="GO" id="GO:0016788">
    <property type="term" value="F:hydrolase activity, acting on ester bonds"/>
    <property type="evidence" value="ECO:0007669"/>
    <property type="project" value="TreeGrafter"/>
</dbReference>
<evidence type="ECO:0000256" key="10">
    <source>
        <dbReference type="ARBA" id="ARBA00023180"/>
    </source>
</evidence>
<keyword evidence="5" id="KW-0964">Secreted</keyword>
<evidence type="ECO:0000313" key="13">
    <source>
        <dbReference type="Proteomes" id="UP000030645"/>
    </source>
</evidence>
<dbReference type="SUPFAM" id="SSF56300">
    <property type="entry name" value="Metallo-dependent phosphatases"/>
    <property type="match status" value="1"/>
</dbReference>
<dbReference type="Pfam" id="PF00149">
    <property type="entry name" value="Metallophos"/>
    <property type="match status" value="1"/>
</dbReference>
<protein>
    <submittedName>
        <fullName evidence="12">Putative inactive purple acid phosphatase 28</fullName>
    </submittedName>
</protein>
<dbReference type="AlphaFoldDB" id="W9QJN8"/>
<evidence type="ECO:0000256" key="3">
    <source>
        <dbReference type="ARBA" id="ARBA00008723"/>
    </source>
</evidence>
<evidence type="ECO:0000256" key="5">
    <source>
        <dbReference type="ARBA" id="ARBA00022525"/>
    </source>
</evidence>
<evidence type="ECO:0000256" key="8">
    <source>
        <dbReference type="ARBA" id="ARBA00022833"/>
    </source>
</evidence>
<dbReference type="GO" id="GO:0046872">
    <property type="term" value="F:metal ion binding"/>
    <property type="evidence" value="ECO:0007669"/>
    <property type="project" value="UniProtKB-KW"/>
</dbReference>
<sequence length="330" mass="37329">MHYGNNGGTTRCRDVSSSDFRYCSDLNSTRFLRTLIHSENPDFIAFTGDNIFGSSATDAAESLFRAFSPAMESRLPWAAVLGNHDHESTMNREELMFFISLMDYSLSQTNPQHEHFSHIDGFGNYNLRVFGPPGSHLANTTLLNLLFLDTGDREIVDGIRTYGWIKESQLHWISHLSHEFKGQKEDTLMPPTPPALAFFHIPIPEVRQLYYKNVIGQFQEAVACSSVNSGVLQTLVSTGDVKAVFMGHDHTNDFCGNLDGIWFCYGGGFGYHGYGKAGWPRRARVVLTELGKGERDWMGVKRIKTWKRLDDEKLSKIDEQVLWEWQSSSG</sequence>
<feature type="domain" description="Calcineurin-like phosphoesterase" evidence="11">
    <location>
        <begin position="30"/>
        <end position="251"/>
    </location>
</feature>
<evidence type="ECO:0000256" key="2">
    <source>
        <dbReference type="ARBA" id="ARBA00004613"/>
    </source>
</evidence>
<dbReference type="FunFam" id="3.60.21.10:FF:000038">
    <property type="entry name" value="Probable inactive purple acid phosphatase 29"/>
    <property type="match status" value="1"/>
</dbReference>
<dbReference type="Gene3D" id="3.60.21.10">
    <property type="match status" value="1"/>
</dbReference>
<proteinExistence type="inferred from homology"/>
<keyword evidence="8" id="KW-0862">Zinc</keyword>
<name>W9QJN8_9ROSA</name>
<dbReference type="PANTHER" id="PTHR32440:SF2">
    <property type="entry name" value="INACTIVE PURPLE ACID PHOSPHATASE 28-RELATED"/>
    <property type="match status" value="1"/>
</dbReference>
<evidence type="ECO:0000256" key="6">
    <source>
        <dbReference type="ARBA" id="ARBA00022723"/>
    </source>
</evidence>
<keyword evidence="9" id="KW-0408">Iron</keyword>
<keyword evidence="6" id="KW-0479">Metal-binding</keyword>
<dbReference type="PIRSF" id="PIRSF030250">
    <property type="entry name" value="Ptase_At2g46880"/>
    <property type="match status" value="1"/>
</dbReference>
<dbReference type="STRING" id="981085.W9QJN8"/>
<evidence type="ECO:0000256" key="7">
    <source>
        <dbReference type="ARBA" id="ARBA00022729"/>
    </source>
</evidence>
<dbReference type="InterPro" id="IPR029052">
    <property type="entry name" value="Metallo-depent_PP-like"/>
</dbReference>
<dbReference type="EMBL" id="KE343375">
    <property type="protein sequence ID" value="EXB27053.1"/>
    <property type="molecule type" value="Genomic_DNA"/>
</dbReference>
<evidence type="ECO:0000259" key="11">
    <source>
        <dbReference type="Pfam" id="PF00149"/>
    </source>
</evidence>
<dbReference type="OrthoDB" id="783096at2759"/>
<evidence type="ECO:0000256" key="9">
    <source>
        <dbReference type="ARBA" id="ARBA00023004"/>
    </source>
</evidence>
<comment type="similarity">
    <text evidence="3">Belongs to the metallophosphoesterase superfamily. Purple acid phosphatase family.</text>
</comment>
<dbReference type="CDD" id="cd07383">
    <property type="entry name" value="MPP_Dcr2"/>
    <property type="match status" value="1"/>
</dbReference>
<comment type="subunit">
    <text evidence="4">Homodimer.</text>
</comment>
<evidence type="ECO:0000256" key="1">
    <source>
        <dbReference type="ARBA" id="ARBA00001947"/>
    </source>
</evidence>
<organism evidence="12 13">
    <name type="scientific">Morus notabilis</name>
    <dbReference type="NCBI Taxonomy" id="981085"/>
    <lineage>
        <taxon>Eukaryota</taxon>
        <taxon>Viridiplantae</taxon>
        <taxon>Streptophyta</taxon>
        <taxon>Embryophyta</taxon>
        <taxon>Tracheophyta</taxon>
        <taxon>Spermatophyta</taxon>
        <taxon>Magnoliopsida</taxon>
        <taxon>eudicotyledons</taxon>
        <taxon>Gunneridae</taxon>
        <taxon>Pentapetalae</taxon>
        <taxon>rosids</taxon>
        <taxon>fabids</taxon>
        <taxon>Rosales</taxon>
        <taxon>Moraceae</taxon>
        <taxon>Moreae</taxon>
        <taxon>Morus</taxon>
    </lineage>
</organism>
<keyword evidence="7" id="KW-0732">Signal</keyword>
<dbReference type="InterPro" id="IPR011230">
    <property type="entry name" value="PAP14/16/28/29"/>
</dbReference>
<dbReference type="InterPro" id="IPR004843">
    <property type="entry name" value="Calcineurin-like_PHP"/>
</dbReference>
<dbReference type="PANTHER" id="PTHR32440">
    <property type="entry name" value="PHOSPHATASE DCR2-RELATED-RELATED"/>
    <property type="match status" value="1"/>
</dbReference>
<gene>
    <name evidence="12" type="ORF">L484_007398</name>
</gene>
<evidence type="ECO:0000256" key="4">
    <source>
        <dbReference type="ARBA" id="ARBA00011738"/>
    </source>
</evidence>
<accession>W9QJN8</accession>
<dbReference type="GO" id="GO:0005737">
    <property type="term" value="C:cytoplasm"/>
    <property type="evidence" value="ECO:0007669"/>
    <property type="project" value="TreeGrafter"/>
</dbReference>
<keyword evidence="13" id="KW-1185">Reference proteome</keyword>
<evidence type="ECO:0000313" key="12">
    <source>
        <dbReference type="EMBL" id="EXB27053.1"/>
    </source>
</evidence>